<dbReference type="OrthoDB" id="4225815at2759"/>
<dbReference type="Proteomes" id="UP000327118">
    <property type="component" value="Unassembled WGS sequence"/>
</dbReference>
<reference evidence="2" key="1">
    <citation type="submission" date="2019-04" db="EMBL/GenBank/DDBJ databases">
        <title>Friends and foes A comparative genomics studyof 23 Aspergillus species from section Flavi.</title>
        <authorList>
            <consortium name="DOE Joint Genome Institute"/>
            <person name="Kjaerbolling I."/>
            <person name="Vesth T."/>
            <person name="Frisvad J.C."/>
            <person name="Nybo J.L."/>
            <person name="Theobald S."/>
            <person name="Kildgaard S."/>
            <person name="Isbrandt T."/>
            <person name="Kuo A."/>
            <person name="Sato A."/>
            <person name="Lyhne E.K."/>
            <person name="Kogle M.E."/>
            <person name="Wiebenga A."/>
            <person name="Kun R.S."/>
            <person name="Lubbers R.J."/>
            <person name="Makela M.R."/>
            <person name="Barry K."/>
            <person name="Chovatia M."/>
            <person name="Clum A."/>
            <person name="Daum C."/>
            <person name="Haridas S."/>
            <person name="He G."/>
            <person name="LaButti K."/>
            <person name="Lipzen A."/>
            <person name="Mondo S."/>
            <person name="Riley R."/>
            <person name="Salamov A."/>
            <person name="Simmons B.A."/>
            <person name="Magnuson J.K."/>
            <person name="Henrissat B."/>
            <person name="Mortensen U.H."/>
            <person name="Larsen T.O."/>
            <person name="Devries R.P."/>
            <person name="Grigoriev I.V."/>
            <person name="Machida M."/>
            <person name="Baker S.E."/>
            <person name="Andersen M.R."/>
        </authorList>
    </citation>
    <scope>NUCLEOTIDE SEQUENCE [LARGE SCALE GENOMIC DNA]</scope>
    <source>
        <strain evidence="2">CBS 553.77</strain>
    </source>
</reference>
<accession>A0A5N6Z3W4</accession>
<keyword evidence="2" id="KW-1185">Reference proteome</keyword>
<evidence type="ECO:0000313" key="2">
    <source>
        <dbReference type="Proteomes" id="UP000327118"/>
    </source>
</evidence>
<name>A0A5N6Z3W4_9EURO</name>
<dbReference type="AlphaFoldDB" id="A0A5N6Z3W4"/>
<protein>
    <submittedName>
        <fullName evidence="1">Uncharacterized protein</fullName>
    </submittedName>
</protein>
<evidence type="ECO:0000313" key="1">
    <source>
        <dbReference type="EMBL" id="KAE8351389.1"/>
    </source>
</evidence>
<sequence>MSLDVFVSTLTKSKATEELCLWVYIPILEKLGINPASIVGSLSLACHAWEDTWETGPNRYTEREREGRGRTCPSNMHYKVVL</sequence>
<dbReference type="EMBL" id="ML739173">
    <property type="protein sequence ID" value="KAE8351389.1"/>
    <property type="molecule type" value="Genomic_DNA"/>
</dbReference>
<gene>
    <name evidence="1" type="ORF">BDV28DRAFT_137198</name>
</gene>
<organism evidence="1 2">
    <name type="scientific">Aspergillus coremiiformis</name>
    <dbReference type="NCBI Taxonomy" id="138285"/>
    <lineage>
        <taxon>Eukaryota</taxon>
        <taxon>Fungi</taxon>
        <taxon>Dikarya</taxon>
        <taxon>Ascomycota</taxon>
        <taxon>Pezizomycotina</taxon>
        <taxon>Eurotiomycetes</taxon>
        <taxon>Eurotiomycetidae</taxon>
        <taxon>Eurotiales</taxon>
        <taxon>Aspergillaceae</taxon>
        <taxon>Aspergillus</taxon>
        <taxon>Aspergillus subgen. Circumdati</taxon>
    </lineage>
</organism>
<proteinExistence type="predicted"/>